<feature type="transmembrane region" description="Helical" evidence="1">
    <location>
        <begin position="167"/>
        <end position="186"/>
    </location>
</feature>
<dbReference type="InterPro" id="IPR038770">
    <property type="entry name" value="Na+/solute_symporter_sf"/>
</dbReference>
<name>A0A7G6VQP7_9SPHN</name>
<organism evidence="2 3">
    <name type="scientific">Croceicoccus marinus</name>
    <dbReference type="NCBI Taxonomy" id="450378"/>
    <lineage>
        <taxon>Bacteria</taxon>
        <taxon>Pseudomonadati</taxon>
        <taxon>Pseudomonadota</taxon>
        <taxon>Alphaproteobacteria</taxon>
        <taxon>Sphingomonadales</taxon>
        <taxon>Erythrobacteraceae</taxon>
        <taxon>Croceicoccus</taxon>
    </lineage>
</organism>
<dbReference type="EMBL" id="CP060052">
    <property type="protein sequence ID" value="QNE04062.1"/>
    <property type="molecule type" value="Genomic_DNA"/>
</dbReference>
<dbReference type="Gene3D" id="1.20.1530.20">
    <property type="match status" value="1"/>
</dbReference>
<keyword evidence="1" id="KW-0812">Transmembrane</keyword>
<evidence type="ECO:0000256" key="1">
    <source>
        <dbReference type="SAM" id="Phobius"/>
    </source>
</evidence>
<dbReference type="PIRSF" id="PIRSF026166">
    <property type="entry name" value="UCP026166"/>
    <property type="match status" value="1"/>
</dbReference>
<feature type="transmembrane region" description="Helical" evidence="1">
    <location>
        <begin position="129"/>
        <end position="155"/>
    </location>
</feature>
<dbReference type="Pfam" id="PF13593">
    <property type="entry name" value="SBF_like"/>
    <property type="match status" value="1"/>
</dbReference>
<feature type="transmembrane region" description="Helical" evidence="1">
    <location>
        <begin position="235"/>
        <end position="256"/>
    </location>
</feature>
<keyword evidence="1" id="KW-1133">Transmembrane helix</keyword>
<dbReference type="InterPro" id="IPR016833">
    <property type="entry name" value="Put_Na-Bile_cotransptr"/>
</dbReference>
<feature type="transmembrane region" description="Helical" evidence="1">
    <location>
        <begin position="72"/>
        <end position="94"/>
    </location>
</feature>
<reference evidence="2 3" key="1">
    <citation type="submission" date="2020-08" db="EMBL/GenBank/DDBJ databases">
        <authorList>
            <person name="Liu G."/>
            <person name="Sun C."/>
        </authorList>
    </citation>
    <scope>NUCLEOTIDE SEQUENCE [LARGE SCALE GENOMIC DNA]</scope>
    <source>
        <strain evidence="2 3">OT19</strain>
    </source>
</reference>
<feature type="transmembrane region" description="Helical" evidence="1">
    <location>
        <begin position="12"/>
        <end position="29"/>
    </location>
</feature>
<evidence type="ECO:0000313" key="2">
    <source>
        <dbReference type="EMBL" id="QNE04062.1"/>
    </source>
</evidence>
<dbReference type="Proteomes" id="UP000515297">
    <property type="component" value="Chromosome"/>
</dbReference>
<dbReference type="PANTHER" id="PTHR18640">
    <property type="entry name" value="SOLUTE CARRIER FAMILY 10 MEMBER 7"/>
    <property type="match status" value="1"/>
</dbReference>
<dbReference type="AlphaFoldDB" id="A0A7G6VQP7"/>
<dbReference type="GO" id="GO:0005886">
    <property type="term" value="C:plasma membrane"/>
    <property type="evidence" value="ECO:0007669"/>
    <property type="project" value="TreeGrafter"/>
</dbReference>
<feature type="transmembrane region" description="Helical" evidence="1">
    <location>
        <begin position="296"/>
        <end position="317"/>
    </location>
</feature>
<proteinExistence type="predicted"/>
<evidence type="ECO:0000313" key="3">
    <source>
        <dbReference type="Proteomes" id="UP000515297"/>
    </source>
</evidence>
<dbReference type="PANTHER" id="PTHR18640:SF5">
    <property type="entry name" value="SODIUM_BILE ACID COTRANSPORTER 7"/>
    <property type="match status" value="1"/>
</dbReference>
<keyword evidence="1" id="KW-0472">Membrane</keyword>
<gene>
    <name evidence="2" type="ORF">H4O24_08550</name>
</gene>
<feature type="transmembrane region" description="Helical" evidence="1">
    <location>
        <begin position="100"/>
        <end position="122"/>
    </location>
</feature>
<protein>
    <submittedName>
        <fullName evidence="2">Bile acid:sodium symporter</fullName>
    </submittedName>
</protein>
<accession>A0A7G6VQP7</accession>
<dbReference type="RefSeq" id="WP_185883371.1">
    <property type="nucleotide sequence ID" value="NZ_CP060052.1"/>
</dbReference>
<sequence>MTSPSLLKRVDPFLLMLVIVVTLASLLPARGVEAVVFEWLADIAIALLFFLHGAKLSRQAIVAGIGNLKLHALTLSATYVVFPLVGLAVVAAVQGWINPLLVSGVLFLTLLPSTVQSSIAFTSIARGNVAAAVCSASLSNLLGIIVTPLLVGLLIHSGTSGEGFDWGGVQAIVIQLLLPFLAGHFLRPLIGRWVDGHKKLLGPIDRGSILLVVYSAFSAAVDDGIWQALDVVDLIWLLGLSALILAAVMAYTTGAARVAGLRREDSVVLLFCGSKKSLASGVPMAGALFAPAEVGMIVLPLMIFHQLQLFVCAWLAARMARRVDAAGEAPSDADADADAGAGNASAAVPRGADAIASAAAARGVTIEPACRDGVAANCDLLASHAARMRGEGTPQ</sequence>
<feature type="transmembrane region" description="Helical" evidence="1">
    <location>
        <begin position="35"/>
        <end position="51"/>
    </location>
</feature>